<gene>
    <name evidence="11" type="ORF">EHS13_32635</name>
</gene>
<keyword evidence="2 9" id="KW-0645">Protease</keyword>
<keyword evidence="7 9" id="KW-0482">Metalloprotease</keyword>
<evidence type="ECO:0000256" key="3">
    <source>
        <dbReference type="ARBA" id="ARBA00022723"/>
    </source>
</evidence>
<dbReference type="HAMAP" id="MF_01924">
    <property type="entry name" value="A_A_dipeptidase"/>
    <property type="match status" value="1"/>
</dbReference>
<dbReference type="OrthoDB" id="9801430at2"/>
<evidence type="ECO:0000256" key="1">
    <source>
        <dbReference type="ARBA" id="ARBA00001362"/>
    </source>
</evidence>
<accession>A0A6B8RZI5</accession>
<feature type="binding site" evidence="9">
    <location>
        <position position="129"/>
    </location>
    <ligand>
        <name>Zn(2+)</name>
        <dbReference type="ChEBI" id="CHEBI:29105"/>
        <note>catalytic</note>
    </ligand>
</feature>
<comment type="cofactor">
    <cofactor evidence="9">
        <name>Zn(2+)</name>
        <dbReference type="ChEBI" id="CHEBI:29105"/>
    </cofactor>
    <text evidence="9">Binds 1 zinc ion per subunit.</text>
</comment>
<dbReference type="SUPFAM" id="SSF55166">
    <property type="entry name" value="Hedgehog/DD-peptidase"/>
    <property type="match status" value="1"/>
</dbReference>
<dbReference type="InterPro" id="IPR009045">
    <property type="entry name" value="Zn_M74/Hedgehog-like"/>
</dbReference>
<name>A0A6B8RZI5_9BACL</name>
<feature type="active site" description="Proton donor/acceptor" evidence="9">
    <location>
        <position position="187"/>
    </location>
</feature>
<evidence type="ECO:0000256" key="10">
    <source>
        <dbReference type="PIRNR" id="PIRNR026671"/>
    </source>
</evidence>
<dbReference type="KEGG" id="ppsc:EHS13_32635"/>
<comment type="function">
    <text evidence="9 10">Catalyzes hydrolysis of the D-alanyl-D-alanine dipeptide.</text>
</comment>
<comment type="similarity">
    <text evidence="9 10">Belongs to the peptidase M15D family.</text>
</comment>
<comment type="catalytic activity">
    <reaction evidence="1 9 10">
        <text>D-alanyl-D-alanine + H2O = 2 D-alanine</text>
        <dbReference type="Rhea" id="RHEA:20661"/>
        <dbReference type="ChEBI" id="CHEBI:15377"/>
        <dbReference type="ChEBI" id="CHEBI:57416"/>
        <dbReference type="ChEBI" id="CHEBI:57822"/>
        <dbReference type="EC" id="3.4.13.22"/>
    </reaction>
</comment>
<dbReference type="GO" id="GO:0008270">
    <property type="term" value="F:zinc ion binding"/>
    <property type="evidence" value="ECO:0007669"/>
    <property type="project" value="UniProtKB-UniRule"/>
</dbReference>
<evidence type="ECO:0000256" key="9">
    <source>
        <dbReference type="HAMAP-Rule" id="MF_01924"/>
    </source>
</evidence>
<dbReference type="EMBL" id="CP034235">
    <property type="protein sequence ID" value="QGR00347.1"/>
    <property type="molecule type" value="Genomic_DNA"/>
</dbReference>
<dbReference type="PANTHER" id="PTHR43126">
    <property type="entry name" value="D-ALANYL-D-ALANINE DIPEPTIDASE"/>
    <property type="match status" value="1"/>
</dbReference>
<evidence type="ECO:0000256" key="4">
    <source>
        <dbReference type="ARBA" id="ARBA00022801"/>
    </source>
</evidence>
<keyword evidence="3 9" id="KW-0479">Metal-binding</keyword>
<keyword evidence="6 9" id="KW-0224">Dipeptidase</keyword>
<evidence type="ECO:0000256" key="8">
    <source>
        <dbReference type="ARBA" id="ARBA00023316"/>
    </source>
</evidence>
<evidence type="ECO:0000256" key="7">
    <source>
        <dbReference type="ARBA" id="ARBA00023049"/>
    </source>
</evidence>
<organism evidence="11 12">
    <name type="scientific">Paenibacillus psychroresistens</name>
    <dbReference type="NCBI Taxonomy" id="1778678"/>
    <lineage>
        <taxon>Bacteria</taxon>
        <taxon>Bacillati</taxon>
        <taxon>Bacillota</taxon>
        <taxon>Bacilli</taxon>
        <taxon>Bacillales</taxon>
        <taxon>Paenibacillaceae</taxon>
        <taxon>Paenibacillus</taxon>
    </lineage>
</organism>
<dbReference type="GO" id="GO:0006508">
    <property type="term" value="P:proteolysis"/>
    <property type="evidence" value="ECO:0007669"/>
    <property type="project" value="UniProtKB-KW"/>
</dbReference>
<keyword evidence="8 10" id="KW-0961">Cell wall biogenesis/degradation</keyword>
<dbReference type="EC" id="3.4.13.22" evidence="9 10"/>
<proteinExistence type="inferred from homology"/>
<evidence type="ECO:0000313" key="11">
    <source>
        <dbReference type="EMBL" id="QGR00347.1"/>
    </source>
</evidence>
<feature type="binding site" evidence="9">
    <location>
        <position position="122"/>
    </location>
    <ligand>
        <name>Zn(2+)</name>
        <dbReference type="ChEBI" id="CHEBI:29105"/>
        <note>catalytic</note>
    </ligand>
</feature>
<evidence type="ECO:0000313" key="12">
    <source>
        <dbReference type="Proteomes" id="UP000426246"/>
    </source>
</evidence>
<dbReference type="AlphaFoldDB" id="A0A6B8RZI5"/>
<evidence type="ECO:0000256" key="6">
    <source>
        <dbReference type="ARBA" id="ARBA00022997"/>
    </source>
</evidence>
<sequence length="208" mass="24038">MEKKNALPKGFVYLDKIIPSAQYDIRYYGEYNFVGKRIDGYKAPFAIMTTQAAAALKKVSDDLEKEGYILIIYDSYRPEKAVSHFVKWAKDIKDVKMKKEFYPKLDKANLFKLGFISSKGAHERGSTIDLSTANKATGKEVDMGSKFDFFGDISFHGTKLITKLQTSNRNVLKNAMLKNGFKLYSKEWWHYTLIKEPFPDKYFNFNVE</sequence>
<dbReference type="Gene3D" id="3.30.1380.10">
    <property type="match status" value="1"/>
</dbReference>
<reference evidence="12" key="1">
    <citation type="submission" date="2018-11" db="EMBL/GenBank/DDBJ databases">
        <title>Complete genome sequence of Paenibacillus sp. ML311-T8.</title>
        <authorList>
            <person name="Nam Y.-D."/>
            <person name="Kang J."/>
            <person name="Chung W.-H."/>
            <person name="Park Y.S."/>
        </authorList>
    </citation>
    <scope>NUCLEOTIDE SEQUENCE [LARGE SCALE GENOMIC DNA]</scope>
    <source>
        <strain evidence="12">ML311-T8</strain>
    </source>
</reference>
<evidence type="ECO:0000256" key="2">
    <source>
        <dbReference type="ARBA" id="ARBA00022670"/>
    </source>
</evidence>
<dbReference type="Pfam" id="PF01427">
    <property type="entry name" value="Peptidase_M15"/>
    <property type="match status" value="1"/>
</dbReference>
<feature type="binding site" evidence="9">
    <location>
        <position position="190"/>
    </location>
    <ligand>
        <name>Zn(2+)</name>
        <dbReference type="ChEBI" id="CHEBI:29105"/>
        <note>catalytic</note>
    </ligand>
</feature>
<feature type="site" description="Transition state stabilizer" evidence="9">
    <location>
        <position position="77"/>
    </location>
</feature>
<evidence type="ECO:0000256" key="5">
    <source>
        <dbReference type="ARBA" id="ARBA00022833"/>
    </source>
</evidence>
<dbReference type="InterPro" id="IPR000755">
    <property type="entry name" value="A_A_dipeptidase"/>
</dbReference>
<keyword evidence="12" id="KW-1185">Reference proteome</keyword>
<protein>
    <recommendedName>
        <fullName evidence="9 10">D-alanyl-D-alanine dipeptidase</fullName>
        <shortName evidence="9 10">D-Ala-D-Ala dipeptidase</shortName>
        <ecNumber evidence="9 10">3.4.13.22</ecNumber>
    </recommendedName>
</protein>
<dbReference type="PIRSF" id="PIRSF026671">
    <property type="entry name" value="AA_dipeptidase"/>
    <property type="match status" value="1"/>
</dbReference>
<keyword evidence="5 9" id="KW-0862">Zinc</keyword>
<dbReference type="PANTHER" id="PTHR43126:SF1">
    <property type="entry name" value="D-ALANYL-D-ALANINE DIPEPTIDASE"/>
    <property type="match status" value="1"/>
</dbReference>
<dbReference type="GO" id="GO:0160237">
    <property type="term" value="F:D-Ala-D-Ala dipeptidase activity"/>
    <property type="evidence" value="ECO:0007669"/>
    <property type="project" value="UniProtKB-EC"/>
</dbReference>
<keyword evidence="4 9" id="KW-0378">Hydrolase</keyword>
<dbReference type="GO" id="GO:0008237">
    <property type="term" value="F:metallopeptidase activity"/>
    <property type="evidence" value="ECO:0007669"/>
    <property type="project" value="UniProtKB-KW"/>
</dbReference>
<dbReference type="GO" id="GO:0071555">
    <property type="term" value="P:cell wall organization"/>
    <property type="evidence" value="ECO:0007669"/>
    <property type="project" value="UniProtKB-KW"/>
</dbReference>
<dbReference type="CDD" id="cd14817">
    <property type="entry name" value="D-Ala-D-Ala_dipeptidase_VanX"/>
    <property type="match status" value="1"/>
</dbReference>
<dbReference type="Proteomes" id="UP000426246">
    <property type="component" value="Chromosome"/>
</dbReference>